<comment type="caution">
    <text evidence="1">The sequence shown here is derived from an EMBL/GenBank/DDBJ whole genome shotgun (WGS) entry which is preliminary data.</text>
</comment>
<dbReference type="VEuPathDB" id="TriTrypDB:TM35_000351860"/>
<name>A0A1X0NKZ6_9TRYP</name>
<reference evidence="1 2" key="1">
    <citation type="submission" date="2017-03" db="EMBL/GenBank/DDBJ databases">
        <title>An alternative strategy for trypanosome survival in the mammalian bloodstream revealed through genome and transcriptome analysis of the ubiquitous bovine parasite Trypanosoma (Megatrypanum) theileri.</title>
        <authorList>
            <person name="Kelly S."/>
            <person name="Ivens A."/>
            <person name="Mott A."/>
            <person name="O'Neill E."/>
            <person name="Emms D."/>
            <person name="Macleod O."/>
            <person name="Voorheis P."/>
            <person name="Matthews J."/>
            <person name="Matthews K."/>
            <person name="Carrington M."/>
        </authorList>
    </citation>
    <scope>NUCLEOTIDE SEQUENCE [LARGE SCALE GENOMIC DNA]</scope>
    <source>
        <strain evidence="1">Edinburgh</strain>
    </source>
</reference>
<gene>
    <name evidence="1" type="ORF">TM35_000351860</name>
</gene>
<evidence type="ECO:0000313" key="2">
    <source>
        <dbReference type="Proteomes" id="UP000192257"/>
    </source>
</evidence>
<dbReference type="Proteomes" id="UP000192257">
    <property type="component" value="Unassembled WGS sequence"/>
</dbReference>
<sequence length="336" mass="36824">MRQRRQRTESMVQRFARTSVSEGFDLWDKDYLLGALRLFLFKGETAPPFQVGPCMDATGEILVQMEEYEDASEQFTLAAEKYALIQRNDLAQLMRIKAAECTDGPEEALRQVTAYVSEQREMTPGLARAHAYHAQLLLKTAKDINAVAPEAVAAARLACNNCWDRVHVGYVTLGDALCAAGRPTEACEEYQRAVEANENCIAGLERHMSVLRDRLRETTDGAAQSRLRSELLRLLDAAIALHPRPTLLREKAFLLSETAGDAAALDFLEPLIRNPPPEEADAAANQTVTTLLKAKAAILADSGSMKEALKAAEAALRESPGDEEAAAIVAEIQQSV</sequence>
<dbReference type="EMBL" id="NBCO01000035">
    <property type="protein sequence ID" value="ORC85442.1"/>
    <property type="molecule type" value="Genomic_DNA"/>
</dbReference>
<dbReference type="InterPro" id="IPR011990">
    <property type="entry name" value="TPR-like_helical_dom_sf"/>
</dbReference>
<dbReference type="InterPro" id="IPR019734">
    <property type="entry name" value="TPR_rpt"/>
</dbReference>
<dbReference type="GeneID" id="39989019"/>
<dbReference type="Gene3D" id="1.25.40.10">
    <property type="entry name" value="Tetratricopeptide repeat domain"/>
    <property type="match status" value="1"/>
</dbReference>
<dbReference type="SUPFAM" id="SSF48452">
    <property type="entry name" value="TPR-like"/>
    <property type="match status" value="1"/>
</dbReference>
<dbReference type="RefSeq" id="XP_028879508.1">
    <property type="nucleotide sequence ID" value="XM_029029239.1"/>
</dbReference>
<evidence type="ECO:0000313" key="1">
    <source>
        <dbReference type="EMBL" id="ORC85442.1"/>
    </source>
</evidence>
<dbReference type="OrthoDB" id="418911at2759"/>
<keyword evidence="2" id="KW-1185">Reference proteome</keyword>
<proteinExistence type="predicted"/>
<dbReference type="SMART" id="SM00028">
    <property type="entry name" value="TPR"/>
    <property type="match status" value="2"/>
</dbReference>
<accession>A0A1X0NKZ6</accession>
<dbReference type="AlphaFoldDB" id="A0A1X0NKZ6"/>
<organism evidence="1 2">
    <name type="scientific">Trypanosoma theileri</name>
    <dbReference type="NCBI Taxonomy" id="67003"/>
    <lineage>
        <taxon>Eukaryota</taxon>
        <taxon>Discoba</taxon>
        <taxon>Euglenozoa</taxon>
        <taxon>Kinetoplastea</taxon>
        <taxon>Metakinetoplastina</taxon>
        <taxon>Trypanosomatida</taxon>
        <taxon>Trypanosomatidae</taxon>
        <taxon>Trypanosoma</taxon>
    </lineage>
</organism>
<protein>
    <submittedName>
        <fullName evidence="1">Uncharacterized protein</fullName>
    </submittedName>
</protein>